<dbReference type="PANTHER" id="PTHR42714">
    <property type="entry name" value="TRNA MODIFICATION GTPASE GTPBP3"/>
    <property type="match status" value="1"/>
</dbReference>
<evidence type="ECO:0000256" key="7">
    <source>
        <dbReference type="ARBA" id="ARBA00023134"/>
    </source>
</evidence>
<comment type="caution">
    <text evidence="8">Lacks conserved residue(s) required for the propagation of feature annotation.</text>
</comment>
<feature type="binding site" evidence="8">
    <location>
        <position position="262"/>
    </location>
    <ligand>
        <name>Mg(2+)</name>
        <dbReference type="ChEBI" id="CHEBI:18420"/>
    </ligand>
</feature>
<keyword evidence="7 8" id="KW-0342">GTP-binding</keyword>
<proteinExistence type="inferred from homology"/>
<keyword evidence="2 8" id="KW-0819">tRNA processing</keyword>
<name>A0A2V3U6Q7_9HYPH</name>
<dbReference type="GO" id="GO:0046872">
    <property type="term" value="F:metal ion binding"/>
    <property type="evidence" value="ECO:0007669"/>
    <property type="project" value="UniProtKB-KW"/>
</dbReference>
<feature type="binding site" evidence="8">
    <location>
        <begin position="281"/>
        <end position="284"/>
    </location>
    <ligand>
        <name>GTP</name>
        <dbReference type="ChEBI" id="CHEBI:37565"/>
    </ligand>
</feature>
<dbReference type="Proteomes" id="UP000248021">
    <property type="component" value="Unassembled WGS sequence"/>
</dbReference>
<dbReference type="PANTHER" id="PTHR42714:SF2">
    <property type="entry name" value="TRNA MODIFICATION GTPASE GTPBP3, MITOCHONDRIAL"/>
    <property type="match status" value="1"/>
</dbReference>
<dbReference type="CDD" id="cd04164">
    <property type="entry name" value="trmE"/>
    <property type="match status" value="1"/>
</dbReference>
<feature type="binding site" evidence="8">
    <location>
        <position position="241"/>
    </location>
    <ligand>
        <name>Mg(2+)</name>
        <dbReference type="ChEBI" id="CHEBI:18420"/>
    </ligand>
</feature>
<protein>
    <recommendedName>
        <fullName evidence="8">tRNA modification GTPase MnmE</fullName>
        <ecNumber evidence="8">3.6.-.-</ecNumber>
    </recommendedName>
</protein>
<keyword evidence="4 8" id="KW-0378">Hydrolase</keyword>
<dbReference type="InterPro" id="IPR031168">
    <property type="entry name" value="G_TrmE"/>
</dbReference>
<dbReference type="CDD" id="cd14858">
    <property type="entry name" value="TrmE_N"/>
    <property type="match status" value="1"/>
</dbReference>
<dbReference type="InterPro" id="IPR027417">
    <property type="entry name" value="P-loop_NTPase"/>
</dbReference>
<evidence type="ECO:0000313" key="11">
    <source>
        <dbReference type="Proteomes" id="UP000248021"/>
    </source>
</evidence>
<dbReference type="InterPro" id="IPR027266">
    <property type="entry name" value="TrmE/GcvT-like"/>
</dbReference>
<dbReference type="EC" id="3.6.-.-" evidence="8"/>
<dbReference type="InterPro" id="IPR005225">
    <property type="entry name" value="Small_GTP-bd"/>
</dbReference>
<keyword evidence="3 8" id="KW-0547">Nucleotide-binding</keyword>
<dbReference type="InterPro" id="IPR025867">
    <property type="entry name" value="MnmE_helical"/>
</dbReference>
<dbReference type="SUPFAM" id="SSF52540">
    <property type="entry name" value="P-loop containing nucleoside triphosphate hydrolases"/>
    <property type="match status" value="1"/>
</dbReference>
<dbReference type="Pfam" id="PF12631">
    <property type="entry name" value="MnmE_helical"/>
    <property type="match status" value="1"/>
</dbReference>
<evidence type="ECO:0000256" key="5">
    <source>
        <dbReference type="ARBA" id="ARBA00022842"/>
    </source>
</evidence>
<comment type="similarity">
    <text evidence="1 8 9">Belongs to the TRAFAC class TrmE-Era-EngA-EngB-Septin-like GTPase superfamily. TrmE GTPase family.</text>
</comment>
<dbReference type="NCBIfam" id="NF003661">
    <property type="entry name" value="PRK05291.1-3"/>
    <property type="match status" value="1"/>
</dbReference>
<dbReference type="Gene3D" id="3.30.1360.120">
    <property type="entry name" value="Probable tRNA modification gtpase trme, domain 1"/>
    <property type="match status" value="1"/>
</dbReference>
<gene>
    <name evidence="8" type="primary">mnmE</name>
    <name evidence="8" type="synonym">trmE</name>
    <name evidence="10" type="ORF">C7450_105200</name>
</gene>
<dbReference type="EMBL" id="QJJK01000005">
    <property type="protein sequence ID" value="PXW58852.1"/>
    <property type="molecule type" value="Genomic_DNA"/>
</dbReference>
<dbReference type="OrthoDB" id="9805918at2"/>
<comment type="subcellular location">
    <subcellularLocation>
        <location evidence="8">Cytoplasm</location>
    </subcellularLocation>
</comment>
<dbReference type="Pfam" id="PF10396">
    <property type="entry name" value="TrmE_N"/>
    <property type="match status" value="1"/>
</dbReference>
<feature type="binding site" evidence="8">
    <location>
        <position position="237"/>
    </location>
    <ligand>
        <name>K(+)</name>
        <dbReference type="ChEBI" id="CHEBI:29103"/>
    </ligand>
</feature>
<evidence type="ECO:0000256" key="8">
    <source>
        <dbReference type="HAMAP-Rule" id="MF_00379"/>
    </source>
</evidence>
<feature type="binding site" evidence="8">
    <location>
        <begin position="237"/>
        <end position="242"/>
    </location>
    <ligand>
        <name>GTP</name>
        <dbReference type="ChEBI" id="CHEBI:37565"/>
    </ligand>
</feature>
<dbReference type="GO" id="GO:0030488">
    <property type="term" value="P:tRNA methylation"/>
    <property type="evidence" value="ECO:0007669"/>
    <property type="project" value="TreeGrafter"/>
</dbReference>
<dbReference type="Pfam" id="PF01926">
    <property type="entry name" value="MMR_HSR1"/>
    <property type="match status" value="1"/>
</dbReference>
<evidence type="ECO:0000256" key="9">
    <source>
        <dbReference type="RuleBase" id="RU003313"/>
    </source>
</evidence>
<keyword evidence="5 8" id="KW-0460">Magnesium</keyword>
<accession>A0A2V3U6Q7</accession>
<dbReference type="PROSITE" id="PS51709">
    <property type="entry name" value="G_TRME"/>
    <property type="match status" value="1"/>
</dbReference>
<feature type="binding site" evidence="8">
    <location>
        <position position="444"/>
    </location>
    <ligand>
        <name>(6S)-5-formyl-5,6,7,8-tetrahydrofolate</name>
        <dbReference type="ChEBI" id="CHEBI:57457"/>
    </ligand>
</feature>
<comment type="function">
    <text evidence="8">Exhibits a very high intrinsic GTPase hydrolysis rate. Involved in the addition of a carboxymethylaminomethyl (cmnm) group at the wobble position (U34) of certain tRNAs, forming tRNA-cmnm(5)s(2)U34.</text>
</comment>
<evidence type="ECO:0000256" key="4">
    <source>
        <dbReference type="ARBA" id="ARBA00022801"/>
    </source>
</evidence>
<dbReference type="InterPro" id="IPR018948">
    <property type="entry name" value="GTP-bd_TrmE_N"/>
</dbReference>
<feature type="binding site" evidence="8">
    <location>
        <position position="258"/>
    </location>
    <ligand>
        <name>K(+)</name>
        <dbReference type="ChEBI" id="CHEBI:29103"/>
    </ligand>
</feature>
<dbReference type="Gene3D" id="3.40.50.300">
    <property type="entry name" value="P-loop containing nucleotide triphosphate hydrolases"/>
    <property type="match status" value="1"/>
</dbReference>
<evidence type="ECO:0000256" key="3">
    <source>
        <dbReference type="ARBA" id="ARBA00022741"/>
    </source>
</evidence>
<dbReference type="NCBIfam" id="TIGR00231">
    <property type="entry name" value="small_GTP"/>
    <property type="match status" value="1"/>
</dbReference>
<comment type="caution">
    <text evidence="10">The sequence shown here is derived from an EMBL/GenBank/DDBJ whole genome shotgun (WGS) entry which is preliminary data.</text>
</comment>
<dbReference type="SUPFAM" id="SSF116878">
    <property type="entry name" value="TrmE connector domain"/>
    <property type="match status" value="1"/>
</dbReference>
<dbReference type="GO" id="GO:0005737">
    <property type="term" value="C:cytoplasm"/>
    <property type="evidence" value="ECO:0007669"/>
    <property type="project" value="UniProtKB-SubCell"/>
</dbReference>
<evidence type="ECO:0000256" key="6">
    <source>
        <dbReference type="ARBA" id="ARBA00022958"/>
    </source>
</evidence>
<feature type="binding site" evidence="8">
    <location>
        <position position="261"/>
    </location>
    <ligand>
        <name>K(+)</name>
        <dbReference type="ChEBI" id="CHEBI:29103"/>
    </ligand>
</feature>
<feature type="binding site" evidence="8">
    <location>
        <position position="256"/>
    </location>
    <ligand>
        <name>K(+)</name>
        <dbReference type="ChEBI" id="CHEBI:29103"/>
    </ligand>
</feature>
<dbReference type="GO" id="GO:0005525">
    <property type="term" value="F:GTP binding"/>
    <property type="evidence" value="ECO:0007669"/>
    <property type="project" value="UniProtKB-UniRule"/>
</dbReference>
<feature type="binding site" evidence="8">
    <location>
        <begin position="256"/>
        <end position="262"/>
    </location>
    <ligand>
        <name>GTP</name>
        <dbReference type="ChEBI" id="CHEBI:37565"/>
    </ligand>
</feature>
<evidence type="ECO:0000313" key="10">
    <source>
        <dbReference type="EMBL" id="PXW58852.1"/>
    </source>
</evidence>
<dbReference type="GO" id="GO:0003924">
    <property type="term" value="F:GTPase activity"/>
    <property type="evidence" value="ECO:0007669"/>
    <property type="project" value="UniProtKB-UniRule"/>
</dbReference>
<evidence type="ECO:0000256" key="1">
    <source>
        <dbReference type="ARBA" id="ARBA00011043"/>
    </source>
</evidence>
<keyword evidence="11" id="KW-1185">Reference proteome</keyword>
<dbReference type="Gene3D" id="1.20.120.430">
    <property type="entry name" value="tRNA modification GTPase MnmE domain 2"/>
    <property type="match status" value="1"/>
</dbReference>
<dbReference type="RefSeq" id="WP_110374918.1">
    <property type="nucleotide sequence ID" value="NZ_CAKNFM010000006.1"/>
</dbReference>
<reference evidence="10 11" key="1">
    <citation type="submission" date="2018-05" db="EMBL/GenBank/DDBJ databases">
        <title>Genomic Encyclopedia of Type Strains, Phase IV (KMG-IV): sequencing the most valuable type-strain genomes for metagenomic binning, comparative biology and taxonomic classification.</title>
        <authorList>
            <person name="Goeker M."/>
        </authorList>
    </citation>
    <scope>NUCLEOTIDE SEQUENCE [LARGE SCALE GENOMIC DNA]</scope>
    <source>
        <strain evidence="10 11">DSM 6462</strain>
    </source>
</reference>
<sequence>MASRDLNENAAARETILALATGPVRSAVAILRLSGPASRFVLETIAGTCPDPRRASLRHLRSPTTNEILDHALVFWFPGPGSFSGEDMAEFHVHGGTAVIGAVIAAILDIPRCRLAEPGEFSRRAFLAGRLDLSEAEGIADLVDAETELQRRQALRQMDGALSTAVQGWRDRLVDCLAEVEAELDFSDEGDVPDHLADAVRPRVAAVRCEIAAALADGRRGERLRQGFTVVIAGAPNAGKSTLFNRLLQREAAIVTAIPGTTRDVLETSLDIDGLPVILIDTAGLRSTEDVVEKEGIRRALLRAEGADLVLALEAFDSPPQPSSWAAPTLRLWTKSDLRQAPDAFEGLAVSSTAGEGIAELLDAIADRAREALGNGAALVTRERHREALVTALAALDRGVELDKPPELFAEDLRLALRGLGRVTGHVGVEDILDRVFSSFCIGK</sequence>
<evidence type="ECO:0000256" key="2">
    <source>
        <dbReference type="ARBA" id="ARBA00022694"/>
    </source>
</evidence>
<dbReference type="FunFam" id="3.30.1360.120:FF:000007">
    <property type="entry name" value="tRNA modification GTPase GTPBP3, mitochondrial"/>
    <property type="match status" value="1"/>
</dbReference>
<feature type="binding site" evidence="8">
    <location>
        <position position="32"/>
    </location>
    <ligand>
        <name>(6S)-5-formyl-5,6,7,8-tetrahydrofolate</name>
        <dbReference type="ChEBI" id="CHEBI:57457"/>
    </ligand>
</feature>
<organism evidence="10 11">
    <name type="scientific">Chelatococcus asaccharovorans</name>
    <dbReference type="NCBI Taxonomy" id="28210"/>
    <lineage>
        <taxon>Bacteria</taxon>
        <taxon>Pseudomonadati</taxon>
        <taxon>Pseudomonadota</taxon>
        <taxon>Alphaproteobacteria</taxon>
        <taxon>Hyphomicrobiales</taxon>
        <taxon>Chelatococcaceae</taxon>
        <taxon>Chelatococcus</taxon>
    </lineage>
</organism>
<keyword evidence="6 8" id="KW-0630">Potassium</keyword>
<dbReference type="InterPro" id="IPR027368">
    <property type="entry name" value="MnmE_dom2"/>
</dbReference>
<keyword evidence="8" id="KW-0963">Cytoplasm</keyword>
<comment type="cofactor">
    <cofactor evidence="8">
        <name>K(+)</name>
        <dbReference type="ChEBI" id="CHEBI:29103"/>
    </cofactor>
    <text evidence="8">Binds 1 potassium ion per subunit.</text>
</comment>
<dbReference type="InterPro" id="IPR006073">
    <property type="entry name" value="GTP-bd"/>
</dbReference>
<dbReference type="InterPro" id="IPR004520">
    <property type="entry name" value="GTPase_MnmE"/>
</dbReference>
<dbReference type="GO" id="GO:0002098">
    <property type="term" value="P:tRNA wobble uridine modification"/>
    <property type="evidence" value="ECO:0007669"/>
    <property type="project" value="TreeGrafter"/>
</dbReference>
<dbReference type="AlphaFoldDB" id="A0A2V3U6Q7"/>
<comment type="subunit">
    <text evidence="8">Homodimer. Heterotetramer of two MnmE and two MnmG subunits.</text>
</comment>
<feature type="binding site" evidence="8">
    <location>
        <position position="90"/>
    </location>
    <ligand>
        <name>(6S)-5-formyl-5,6,7,8-tetrahydrofolate</name>
        <dbReference type="ChEBI" id="CHEBI:57457"/>
    </ligand>
</feature>
<dbReference type="NCBIfam" id="TIGR00450">
    <property type="entry name" value="mnmE_trmE_thdF"/>
    <property type="match status" value="1"/>
</dbReference>
<feature type="binding site" evidence="8">
    <location>
        <position position="130"/>
    </location>
    <ligand>
        <name>(6S)-5-formyl-5,6,7,8-tetrahydrofolate</name>
        <dbReference type="ChEBI" id="CHEBI:57457"/>
    </ligand>
</feature>
<dbReference type="HAMAP" id="MF_00379">
    <property type="entry name" value="GTPase_MnmE"/>
    <property type="match status" value="1"/>
</dbReference>
<keyword evidence="8" id="KW-0479">Metal-binding</keyword>